<reference evidence="1" key="1">
    <citation type="journal article" date="2020" name="Nature">
        <title>Giant virus diversity and host interactions through global metagenomics.</title>
        <authorList>
            <person name="Schulz F."/>
            <person name="Roux S."/>
            <person name="Paez-Espino D."/>
            <person name="Jungbluth S."/>
            <person name="Walsh D.A."/>
            <person name="Denef V.J."/>
            <person name="McMahon K.D."/>
            <person name="Konstantinidis K.T."/>
            <person name="Eloe-Fadrosh E.A."/>
            <person name="Kyrpides N.C."/>
            <person name="Woyke T."/>
        </authorList>
    </citation>
    <scope>NUCLEOTIDE SEQUENCE</scope>
    <source>
        <strain evidence="1">GVMAG-M-3300023179-27</strain>
    </source>
</reference>
<evidence type="ECO:0000313" key="1">
    <source>
        <dbReference type="EMBL" id="QHT26117.1"/>
    </source>
</evidence>
<name>A0A6C0EAA5_9ZZZZ</name>
<protein>
    <submittedName>
        <fullName evidence="1">Uncharacterized protein</fullName>
    </submittedName>
</protein>
<sequence length="272" mass="31983">MANLEEAFIPPSFRIMKDPRHFSAKEKIDKDKYYWNNVQTREYIKNPKCEDTFTDNRFQSSGVSDVMLDCLTDQIQTLTNRLDTVIKSIDVISKRLDLIESKLEKTQIKEEIKEEKGFFKKMYESLFGRNEKTPSDNTEIQEPSQIVEPKEETKVVEYRDRTENLDYTKDLDHNKQIDDVFDRYEQKVQELNLQNNDFAKFNLLCSEMAVEGLKEHLESRVGDVYGDPDVLTAEFNPELERRAQIDLNAMENKDNIIYNIHTGNIHVNLPKI</sequence>
<organism evidence="1">
    <name type="scientific">viral metagenome</name>
    <dbReference type="NCBI Taxonomy" id="1070528"/>
    <lineage>
        <taxon>unclassified sequences</taxon>
        <taxon>metagenomes</taxon>
        <taxon>organismal metagenomes</taxon>
    </lineage>
</organism>
<proteinExistence type="predicted"/>
<dbReference type="EMBL" id="MN739779">
    <property type="protein sequence ID" value="QHT26117.1"/>
    <property type="molecule type" value="Genomic_DNA"/>
</dbReference>
<dbReference type="AlphaFoldDB" id="A0A6C0EAA5"/>
<accession>A0A6C0EAA5</accession>